<keyword evidence="3" id="KW-0378">Hydrolase</keyword>
<proteinExistence type="predicted"/>
<dbReference type="PANTHER" id="PTHR21240">
    <property type="entry name" value="2-AMINO-3-CARBOXYLMUCONATE-6-SEMIALDEHYDE DECARBOXYLASE"/>
    <property type="match status" value="1"/>
</dbReference>
<dbReference type="Pfam" id="PF04909">
    <property type="entry name" value="Amidohydro_2"/>
    <property type="match status" value="1"/>
</dbReference>
<dbReference type="InterPro" id="IPR032465">
    <property type="entry name" value="ACMSD"/>
</dbReference>
<dbReference type="GO" id="GO:0005737">
    <property type="term" value="C:cytoplasm"/>
    <property type="evidence" value="ECO:0007669"/>
    <property type="project" value="TreeGrafter"/>
</dbReference>
<dbReference type="GO" id="GO:0019748">
    <property type="term" value="P:secondary metabolic process"/>
    <property type="evidence" value="ECO:0007669"/>
    <property type="project" value="TreeGrafter"/>
</dbReference>
<name>A0A6G9YFY1_9NOCA</name>
<dbReference type="PANTHER" id="PTHR21240:SF28">
    <property type="entry name" value="ISO-OROTATE DECARBOXYLASE (EUROFUNG)"/>
    <property type="match status" value="1"/>
</dbReference>
<dbReference type="InterPro" id="IPR006680">
    <property type="entry name" value="Amidohydro-rel"/>
</dbReference>
<accession>A0A6G9YFY1</accession>
<dbReference type="GO" id="GO:0016787">
    <property type="term" value="F:hydrolase activity"/>
    <property type="evidence" value="ECO:0007669"/>
    <property type="project" value="UniProtKB-KW"/>
</dbReference>
<keyword evidence="4" id="KW-1185">Reference proteome</keyword>
<dbReference type="InterPro" id="IPR032466">
    <property type="entry name" value="Metal_Hydrolase"/>
</dbReference>
<evidence type="ECO:0000313" key="3">
    <source>
        <dbReference type="EMBL" id="QIS12050.1"/>
    </source>
</evidence>
<dbReference type="CDD" id="cd01292">
    <property type="entry name" value="metallo-dependent_hydrolases"/>
    <property type="match status" value="1"/>
</dbReference>
<dbReference type="KEGG" id="nah:F5544_20935"/>
<dbReference type="Gene3D" id="3.20.20.140">
    <property type="entry name" value="Metal-dependent hydrolases"/>
    <property type="match status" value="1"/>
</dbReference>
<dbReference type="GO" id="GO:0016831">
    <property type="term" value="F:carboxy-lyase activity"/>
    <property type="evidence" value="ECO:0007669"/>
    <property type="project" value="InterPro"/>
</dbReference>
<gene>
    <name evidence="3" type="ORF">F5544_20935</name>
</gene>
<evidence type="ECO:0000313" key="4">
    <source>
        <dbReference type="Proteomes" id="UP000503540"/>
    </source>
</evidence>
<organism evidence="3 4">
    <name type="scientific">Nocardia arthritidis</name>
    <dbReference type="NCBI Taxonomy" id="228602"/>
    <lineage>
        <taxon>Bacteria</taxon>
        <taxon>Bacillati</taxon>
        <taxon>Actinomycetota</taxon>
        <taxon>Actinomycetes</taxon>
        <taxon>Mycobacteriales</taxon>
        <taxon>Nocardiaceae</taxon>
        <taxon>Nocardia</taxon>
    </lineage>
</organism>
<dbReference type="RefSeq" id="WP_167474786.1">
    <property type="nucleotide sequence ID" value="NZ_CP046172.1"/>
</dbReference>
<dbReference type="AlphaFoldDB" id="A0A6G9YFY1"/>
<dbReference type="EMBL" id="CP046172">
    <property type="protein sequence ID" value="QIS12050.1"/>
    <property type="molecule type" value="Genomic_DNA"/>
</dbReference>
<protein>
    <submittedName>
        <fullName evidence="3">Amidohydrolase family protein</fullName>
    </submittedName>
</protein>
<evidence type="ECO:0000256" key="1">
    <source>
        <dbReference type="ARBA" id="ARBA00023239"/>
    </source>
</evidence>
<evidence type="ECO:0000259" key="2">
    <source>
        <dbReference type="Pfam" id="PF04909"/>
    </source>
</evidence>
<keyword evidence="1" id="KW-0456">Lyase</keyword>
<dbReference type="Proteomes" id="UP000503540">
    <property type="component" value="Chromosome"/>
</dbReference>
<feature type="domain" description="Amidohydrolase-related" evidence="2">
    <location>
        <begin position="37"/>
        <end position="307"/>
    </location>
</feature>
<dbReference type="SUPFAM" id="SSF51556">
    <property type="entry name" value="Metallo-dependent hydrolases"/>
    <property type="match status" value="1"/>
</dbReference>
<sequence length="308" mass="34968">MGLGPADGLEPILGGSVDDDVTYLTEFRRRLGLPGIVDVHTHFMPEQVLRKVWEYFDAAGPLVARQWPIAYRDDEQVRLKTLRGFGVRAFTSLVYPHKPDMAAWLNEWTAEFAARTPDCLHTATFYPEHHAAGYVQTAIERGARIFKVHIQVGRFHPGDPLLNPVWGMIQDAEVPVLIHCGSGPVATEFTGPEPIAGLLRRFPRLRLIIAHLGAPEYREFLDLVERYPLLRLDTTMTFTDFFEAADPFPDGERGRLAEFGDRILFGSDFPNIPYSYSHAVQALERLELGDDWLRKVFYQNASELFELS</sequence>
<reference evidence="3 4" key="1">
    <citation type="journal article" date="2019" name="ACS Chem. Biol.">
        <title>Identification and Mobilization of a Cryptic Antibiotic Biosynthesis Gene Locus from a Human-Pathogenic Nocardia Isolate.</title>
        <authorList>
            <person name="Herisse M."/>
            <person name="Ishida K."/>
            <person name="Porter J.L."/>
            <person name="Howden B."/>
            <person name="Hertweck C."/>
            <person name="Stinear T.P."/>
            <person name="Pidot S.J."/>
        </authorList>
    </citation>
    <scope>NUCLEOTIDE SEQUENCE [LARGE SCALE GENOMIC DNA]</scope>
    <source>
        <strain evidence="3 4">AUSMDU00012717</strain>
    </source>
</reference>